<sequence length="785" mass="82559">MTSNRVTPSPAASHPWQNTSLSLDERVDALLAQMTLAEKVSQLVGLWVGAGDDGQEVAPYQHDMSQQPPVWDEVIKDGLGHLTRPFGTRPVDPTVGAKSLAAAQRQIMAANRFGIPAIAHEECLTGFAAHGATIYPTPLAWGASFDPQLIHEMARRIGTDMRAVGTHLGLSPVLDVTRDYRWGRTEETIGEDPYLVGTVATAYVRGLQAGGVHATLKHFAGYSASRAGRNLAPVSMGPQELADVILPPFEMAVVEGGVRSVMASYNEIDGVPVTADHAMLTTLLRDTWGFDGTIVSDYFAVAFLQSLHRVAATEGEAGALALRAGIDVELPNLHCYAEPLLAELAAGRLDIEHIDQAVRRVLRQKGELGLLDPDCAAGEFDADTPVVLDSPENRAVARRLAEESIVLVANNGTLPLAAGTAVALIGPRGADPHAMLGCYTFPAHVGPKYPEHGDGVEIPTLAEALAARLGADRVTAVEGCTVDGDGTDGFAAAVAAASRADVAVLAVGDRAGLFGRGTSGEGCDAVDLTLPGRQADLVEAVLDTGTPVVLVLLTGRPYALGRFADRAAAVVQAFFPGQQGGPALADILTGAVNPSGRLPVSLPRTAGGQPGTYLRQPLAGPTKVSNIDPTPLFPFGHGLAYTTFTWSDATVLGAAGGELPTDGSVTVRVTVHNTGQRDGTEVVQLYLGDLAARVTRPVTQLIGYQRVDVPAGQSRTVELDVHADLTSFADRDGRRVVEPGAIELRLAASSTDVRAVLPLTLTGELRHVDHTRTLRCHSRVLDRSA</sequence>
<feature type="domain" description="Fibronectin type III-like" evidence="4">
    <location>
        <begin position="681"/>
        <end position="750"/>
    </location>
</feature>
<dbReference type="PANTHER" id="PTHR42721">
    <property type="entry name" value="SUGAR HYDROLASE-RELATED"/>
    <property type="match status" value="1"/>
</dbReference>
<dbReference type="InterPro" id="IPR001764">
    <property type="entry name" value="Glyco_hydro_3_N"/>
</dbReference>
<organism evidence="5 6">
    <name type="scientific">Goodfellowiella coeruleoviolacea</name>
    <dbReference type="NCBI Taxonomy" id="334858"/>
    <lineage>
        <taxon>Bacteria</taxon>
        <taxon>Bacillati</taxon>
        <taxon>Actinomycetota</taxon>
        <taxon>Actinomycetes</taxon>
        <taxon>Pseudonocardiales</taxon>
        <taxon>Pseudonocardiaceae</taxon>
        <taxon>Goodfellowiella</taxon>
    </lineage>
</organism>
<dbReference type="PANTHER" id="PTHR42721:SF3">
    <property type="entry name" value="BETA-D-XYLOSIDASE 5-RELATED"/>
    <property type="match status" value="1"/>
</dbReference>
<dbReference type="InterPro" id="IPR036881">
    <property type="entry name" value="Glyco_hydro_3_C_sf"/>
</dbReference>
<reference evidence="5" key="1">
    <citation type="submission" date="2022-06" db="EMBL/GenBank/DDBJ databases">
        <title>Genomic Encyclopedia of Archaeal and Bacterial Type Strains, Phase II (KMG-II): from individual species to whole genera.</title>
        <authorList>
            <person name="Goeker M."/>
        </authorList>
    </citation>
    <scope>NUCLEOTIDE SEQUENCE</scope>
    <source>
        <strain evidence="5">DSM 43935</strain>
    </source>
</reference>
<evidence type="ECO:0000256" key="2">
    <source>
        <dbReference type="ARBA" id="ARBA00022729"/>
    </source>
</evidence>
<dbReference type="RefSeq" id="WP_253765988.1">
    <property type="nucleotide sequence ID" value="NZ_JAMTCK010000001.1"/>
</dbReference>
<dbReference type="AlphaFoldDB" id="A0AAE3G9J7"/>
<dbReference type="InterPro" id="IPR002772">
    <property type="entry name" value="Glyco_hydro_3_C"/>
</dbReference>
<dbReference type="SUPFAM" id="SSF52279">
    <property type="entry name" value="Beta-D-glucan exohydrolase, C-terminal domain"/>
    <property type="match status" value="1"/>
</dbReference>
<dbReference type="GO" id="GO:0009044">
    <property type="term" value="F:xylan 1,4-beta-xylosidase activity"/>
    <property type="evidence" value="ECO:0007669"/>
    <property type="project" value="InterPro"/>
</dbReference>
<dbReference type="InterPro" id="IPR013783">
    <property type="entry name" value="Ig-like_fold"/>
</dbReference>
<proteinExistence type="inferred from homology"/>
<evidence type="ECO:0000256" key="1">
    <source>
        <dbReference type="ARBA" id="ARBA00005336"/>
    </source>
</evidence>
<protein>
    <submittedName>
        <fullName evidence="5">Beta-xylosidase</fullName>
    </submittedName>
</protein>
<dbReference type="Pfam" id="PF14310">
    <property type="entry name" value="Fn3-like"/>
    <property type="match status" value="1"/>
</dbReference>
<dbReference type="GO" id="GO:0031222">
    <property type="term" value="P:arabinan catabolic process"/>
    <property type="evidence" value="ECO:0007669"/>
    <property type="project" value="TreeGrafter"/>
</dbReference>
<dbReference type="Pfam" id="PF01915">
    <property type="entry name" value="Glyco_hydro_3_C"/>
    <property type="match status" value="1"/>
</dbReference>
<keyword evidence="3" id="KW-0378">Hydrolase</keyword>
<dbReference type="Proteomes" id="UP001206128">
    <property type="component" value="Unassembled WGS sequence"/>
</dbReference>
<evidence type="ECO:0000313" key="5">
    <source>
        <dbReference type="EMBL" id="MCP2163389.1"/>
    </source>
</evidence>
<keyword evidence="6" id="KW-1185">Reference proteome</keyword>
<evidence type="ECO:0000259" key="4">
    <source>
        <dbReference type="SMART" id="SM01217"/>
    </source>
</evidence>
<dbReference type="GO" id="GO:0046556">
    <property type="term" value="F:alpha-L-arabinofuranosidase activity"/>
    <property type="evidence" value="ECO:0007669"/>
    <property type="project" value="TreeGrafter"/>
</dbReference>
<dbReference type="InterPro" id="IPR044993">
    <property type="entry name" value="BXL"/>
</dbReference>
<dbReference type="PRINTS" id="PR00133">
    <property type="entry name" value="GLHYDRLASE3"/>
</dbReference>
<dbReference type="Pfam" id="PF00933">
    <property type="entry name" value="Glyco_hydro_3"/>
    <property type="match status" value="1"/>
</dbReference>
<evidence type="ECO:0000256" key="3">
    <source>
        <dbReference type="ARBA" id="ARBA00022801"/>
    </source>
</evidence>
<dbReference type="SUPFAM" id="SSF51445">
    <property type="entry name" value="(Trans)glycosidases"/>
    <property type="match status" value="1"/>
</dbReference>
<dbReference type="InterPro" id="IPR026891">
    <property type="entry name" value="Fn3-like"/>
</dbReference>
<dbReference type="InterPro" id="IPR017853">
    <property type="entry name" value="GH"/>
</dbReference>
<accession>A0AAE3G9J7</accession>
<dbReference type="EMBL" id="JAMTCK010000001">
    <property type="protein sequence ID" value="MCP2163389.1"/>
    <property type="molecule type" value="Genomic_DNA"/>
</dbReference>
<name>A0AAE3G9J7_9PSEU</name>
<dbReference type="Gene3D" id="2.60.40.10">
    <property type="entry name" value="Immunoglobulins"/>
    <property type="match status" value="1"/>
</dbReference>
<dbReference type="InterPro" id="IPR036962">
    <property type="entry name" value="Glyco_hydro_3_N_sf"/>
</dbReference>
<dbReference type="GO" id="GO:0045493">
    <property type="term" value="P:xylan catabolic process"/>
    <property type="evidence" value="ECO:0007669"/>
    <property type="project" value="InterPro"/>
</dbReference>
<dbReference type="SMART" id="SM01217">
    <property type="entry name" value="Fn3_like"/>
    <property type="match status" value="1"/>
</dbReference>
<comment type="similarity">
    <text evidence="1">Belongs to the glycosyl hydrolase 3 family.</text>
</comment>
<evidence type="ECO:0000313" key="6">
    <source>
        <dbReference type="Proteomes" id="UP001206128"/>
    </source>
</evidence>
<gene>
    <name evidence="5" type="ORF">LX83_000229</name>
</gene>
<comment type="caution">
    <text evidence="5">The sequence shown here is derived from an EMBL/GenBank/DDBJ whole genome shotgun (WGS) entry which is preliminary data.</text>
</comment>
<keyword evidence="2" id="KW-0732">Signal</keyword>
<dbReference type="Gene3D" id="3.20.20.300">
    <property type="entry name" value="Glycoside hydrolase, family 3, N-terminal domain"/>
    <property type="match status" value="1"/>
</dbReference>
<dbReference type="Gene3D" id="3.40.50.1700">
    <property type="entry name" value="Glycoside hydrolase family 3 C-terminal domain"/>
    <property type="match status" value="1"/>
</dbReference>